<dbReference type="Proteomes" id="UP000507222">
    <property type="component" value="Unassembled WGS sequence"/>
</dbReference>
<evidence type="ECO:0000313" key="2">
    <source>
        <dbReference type="Proteomes" id="UP000507222"/>
    </source>
</evidence>
<protein>
    <submittedName>
        <fullName evidence="1">Uncharacterized protein</fullName>
    </submittedName>
</protein>
<reference evidence="1 2" key="1">
    <citation type="submission" date="2020-05" db="EMBL/GenBank/DDBJ databases">
        <authorList>
            <person name="Campoy J."/>
            <person name="Schneeberger K."/>
            <person name="Spophaly S."/>
        </authorList>
    </citation>
    <scope>NUCLEOTIDE SEQUENCE [LARGE SCALE GENOMIC DNA]</scope>
    <source>
        <strain evidence="1">PruArmRojPasFocal</strain>
    </source>
</reference>
<name>A0A6J5V300_PRUAR</name>
<dbReference type="AlphaFoldDB" id="A0A6J5V300"/>
<proteinExistence type="predicted"/>
<dbReference type="EMBL" id="CAEKDK010000006">
    <property type="protein sequence ID" value="CAB4282014.1"/>
    <property type="molecule type" value="Genomic_DNA"/>
</dbReference>
<sequence length="106" mass="11704">MPPLRCPSGPVVSLCRLQVRYGGRLGPPLGNCPLMCLHTWVKSDISVLLQRGYQQEPDHEAHHAPCTISVPGRKRRLEKEICLFNSLPSAVCFLVVNMGQGFALLP</sequence>
<gene>
    <name evidence="1" type="ORF">CURHAP_LOCUS35263</name>
</gene>
<evidence type="ECO:0000313" key="1">
    <source>
        <dbReference type="EMBL" id="CAB4282014.1"/>
    </source>
</evidence>
<organism evidence="1 2">
    <name type="scientific">Prunus armeniaca</name>
    <name type="common">Apricot</name>
    <name type="synonym">Armeniaca vulgaris</name>
    <dbReference type="NCBI Taxonomy" id="36596"/>
    <lineage>
        <taxon>Eukaryota</taxon>
        <taxon>Viridiplantae</taxon>
        <taxon>Streptophyta</taxon>
        <taxon>Embryophyta</taxon>
        <taxon>Tracheophyta</taxon>
        <taxon>Spermatophyta</taxon>
        <taxon>Magnoliopsida</taxon>
        <taxon>eudicotyledons</taxon>
        <taxon>Gunneridae</taxon>
        <taxon>Pentapetalae</taxon>
        <taxon>rosids</taxon>
        <taxon>fabids</taxon>
        <taxon>Rosales</taxon>
        <taxon>Rosaceae</taxon>
        <taxon>Amygdaloideae</taxon>
        <taxon>Amygdaleae</taxon>
        <taxon>Prunus</taxon>
    </lineage>
</organism>
<accession>A0A6J5V300</accession>